<keyword evidence="10 14" id="KW-0472">Membrane</keyword>
<feature type="transmembrane region" description="Helical" evidence="14">
    <location>
        <begin position="465"/>
        <end position="488"/>
    </location>
</feature>
<dbReference type="SMART" id="SM00248">
    <property type="entry name" value="ANK"/>
    <property type="match status" value="6"/>
</dbReference>
<evidence type="ECO:0000313" key="18">
    <source>
        <dbReference type="Proteomes" id="UP000036987"/>
    </source>
</evidence>
<evidence type="ECO:0000256" key="2">
    <source>
        <dbReference type="ARBA" id="ARBA00004394"/>
    </source>
</evidence>
<dbReference type="PROSITE" id="PS50088">
    <property type="entry name" value="ANK_REPEAT"/>
    <property type="match status" value="4"/>
</dbReference>
<dbReference type="InterPro" id="IPR001594">
    <property type="entry name" value="Palmitoyltrfase_DHHC"/>
</dbReference>
<keyword evidence="11" id="KW-0449">Lipoprotein</keyword>
<keyword evidence="6" id="KW-0677">Repeat</keyword>
<evidence type="ECO:0000256" key="14">
    <source>
        <dbReference type="RuleBase" id="RU079119"/>
    </source>
</evidence>
<evidence type="ECO:0000256" key="3">
    <source>
        <dbReference type="ARBA" id="ARBA00008574"/>
    </source>
</evidence>
<keyword evidence="5 14" id="KW-0812">Transmembrane</keyword>
<comment type="caution">
    <text evidence="17">The sequence shown here is derived from an EMBL/GenBank/DDBJ whole genome shotgun (WGS) entry which is preliminary data.</text>
</comment>
<evidence type="ECO:0000256" key="1">
    <source>
        <dbReference type="ARBA" id="ARBA00004127"/>
    </source>
</evidence>
<feature type="region of interest" description="Disordered" evidence="15">
    <location>
        <begin position="1"/>
        <end position="21"/>
    </location>
</feature>
<evidence type="ECO:0000256" key="11">
    <source>
        <dbReference type="ARBA" id="ARBA00023288"/>
    </source>
</evidence>
<organism evidence="17 18">
    <name type="scientific">Zostera marina</name>
    <name type="common">Eelgrass</name>
    <dbReference type="NCBI Taxonomy" id="29655"/>
    <lineage>
        <taxon>Eukaryota</taxon>
        <taxon>Viridiplantae</taxon>
        <taxon>Streptophyta</taxon>
        <taxon>Embryophyta</taxon>
        <taxon>Tracheophyta</taxon>
        <taxon>Spermatophyta</taxon>
        <taxon>Magnoliopsida</taxon>
        <taxon>Liliopsida</taxon>
        <taxon>Zosteraceae</taxon>
        <taxon>Zostera</taxon>
    </lineage>
</organism>
<name>A0A0K9NN50_ZOSMR</name>
<dbReference type="PROSITE" id="PS50297">
    <property type="entry name" value="ANK_REP_REGION"/>
    <property type="match status" value="4"/>
</dbReference>
<dbReference type="Gene3D" id="1.25.40.20">
    <property type="entry name" value="Ankyrin repeat-containing domain"/>
    <property type="match status" value="2"/>
</dbReference>
<dbReference type="OrthoDB" id="331948at2759"/>
<feature type="domain" description="Palmitoyltransferase DHHC" evidence="16">
    <location>
        <begin position="376"/>
        <end position="504"/>
    </location>
</feature>
<protein>
    <recommendedName>
        <fullName evidence="14">S-acyltransferase</fullName>
        <ecNumber evidence="14">2.3.1.225</ecNumber>
    </recommendedName>
    <alternativeName>
        <fullName evidence="14">Palmitoyltransferase</fullName>
    </alternativeName>
</protein>
<dbReference type="Pfam" id="PF12796">
    <property type="entry name" value="Ank_2"/>
    <property type="match status" value="2"/>
</dbReference>
<dbReference type="GO" id="GO:0000139">
    <property type="term" value="C:Golgi membrane"/>
    <property type="evidence" value="ECO:0007669"/>
    <property type="project" value="UniProtKB-SubCell"/>
</dbReference>
<feature type="repeat" description="ANK" evidence="13">
    <location>
        <begin position="135"/>
        <end position="168"/>
    </location>
</feature>
<keyword evidence="9 13" id="KW-0040">ANK repeat</keyword>
<dbReference type="EC" id="2.3.1.225" evidence="14"/>
<dbReference type="AlphaFoldDB" id="A0A0K9NN50"/>
<keyword evidence="8" id="KW-0333">Golgi apparatus</keyword>
<accession>A0A0K9NN50</accession>
<evidence type="ECO:0000256" key="8">
    <source>
        <dbReference type="ARBA" id="ARBA00023034"/>
    </source>
</evidence>
<evidence type="ECO:0000256" key="7">
    <source>
        <dbReference type="ARBA" id="ARBA00022989"/>
    </source>
</evidence>
<dbReference type="PROSITE" id="PS50216">
    <property type="entry name" value="DHHC"/>
    <property type="match status" value="1"/>
</dbReference>
<evidence type="ECO:0000259" key="16">
    <source>
        <dbReference type="Pfam" id="PF01529"/>
    </source>
</evidence>
<keyword evidence="18" id="KW-1185">Reference proteome</keyword>
<feature type="repeat" description="ANK" evidence="13">
    <location>
        <begin position="102"/>
        <end position="134"/>
    </location>
</feature>
<dbReference type="InterPro" id="IPR036770">
    <property type="entry name" value="Ankyrin_rpt-contain_sf"/>
</dbReference>
<dbReference type="PANTHER" id="PTHR24161:SF101">
    <property type="entry name" value="PROTEIN S-ACYLTRANSFERASE 23-RELATED"/>
    <property type="match status" value="1"/>
</dbReference>
<dbReference type="GO" id="GO:0019706">
    <property type="term" value="F:protein-cysteine S-palmitoyltransferase activity"/>
    <property type="evidence" value="ECO:0007669"/>
    <property type="project" value="UniProtKB-EC"/>
</dbReference>
<evidence type="ECO:0000256" key="15">
    <source>
        <dbReference type="SAM" id="MobiDB-lite"/>
    </source>
</evidence>
<evidence type="ECO:0000256" key="5">
    <source>
        <dbReference type="ARBA" id="ARBA00022692"/>
    </source>
</evidence>
<sequence>MSSTSTIELVSDSKPQHVQNPDELVSVSTSSVAVPDPIVDVYSASAHGDLDKLRKFVAEGHVVSVSDGNGYYALQWAVLNNFPDCARFIIENNGDVHAVDDNNQTALHWAAVRGSLDAADVLFLNGARVDVADFNGYMPVHVAAQYGETTFLNHIVGRYGADIEVPDKDGRHPLHWAAYKGHADTVRLLLFRGANQGRQDKDGCTPLHWGAVRGNMEACTLLVHAGTKEELSVKDTSGFTPFQLATDKGHLHVALFLSNAAKSNSGQWQDKLCSRRIGKIGYAPILLLVITGFSILFIHSVITASNFPKISFVNGLWGWTAILLAVGSLLMLYRCTSKDPGYIKSHHRHDSANDNAEDKLLNFDLNNSSIWTGNWSQLCPTCKIIRPARSKHCSTCNHCVEQFDHHCPWISNCVGKRNKWDFFLLIWMGTLTSTISAIITLERIWTEQLDPEASESWIYHLVTNHLDAIVFLAMDCFLLSGVMILTIIQSSQIARNITTNEAVNASRYAYLQGPDGRFRNPYDHDIGKNCIYFLTHGYNNEDEIVLPIGQQASR</sequence>
<feature type="transmembrane region" description="Helical" evidence="14">
    <location>
        <begin position="280"/>
        <end position="304"/>
    </location>
</feature>
<proteinExistence type="inferred from homology"/>
<dbReference type="OMA" id="FWVGFRY"/>
<evidence type="ECO:0000313" key="17">
    <source>
        <dbReference type="EMBL" id="KMZ57420.1"/>
    </source>
</evidence>
<comment type="catalytic activity">
    <reaction evidence="12 14">
        <text>L-cysteinyl-[protein] + hexadecanoyl-CoA = S-hexadecanoyl-L-cysteinyl-[protein] + CoA</text>
        <dbReference type="Rhea" id="RHEA:36683"/>
        <dbReference type="Rhea" id="RHEA-COMP:10131"/>
        <dbReference type="Rhea" id="RHEA-COMP:11032"/>
        <dbReference type="ChEBI" id="CHEBI:29950"/>
        <dbReference type="ChEBI" id="CHEBI:57287"/>
        <dbReference type="ChEBI" id="CHEBI:57379"/>
        <dbReference type="ChEBI" id="CHEBI:74151"/>
        <dbReference type="EC" id="2.3.1.225"/>
    </reaction>
</comment>
<comment type="domain">
    <text evidence="14">The DHHC domain is required for palmitoyltransferase activity.</text>
</comment>
<evidence type="ECO:0000256" key="6">
    <source>
        <dbReference type="ARBA" id="ARBA00022737"/>
    </source>
</evidence>
<feature type="repeat" description="ANK" evidence="13">
    <location>
        <begin position="202"/>
        <end position="234"/>
    </location>
</feature>
<keyword evidence="7 14" id="KW-1133">Transmembrane helix</keyword>
<comment type="similarity">
    <text evidence="3 14">Belongs to the DHHC palmitoyltransferase family.</text>
</comment>
<dbReference type="FunFam" id="1.25.40.20:FF:000300">
    <property type="entry name" value="S-acyltransferase"/>
    <property type="match status" value="1"/>
</dbReference>
<gene>
    <name evidence="17" type="ORF">ZOSMA_86G00560</name>
</gene>
<evidence type="ECO:0000256" key="9">
    <source>
        <dbReference type="ARBA" id="ARBA00023043"/>
    </source>
</evidence>
<dbReference type="Proteomes" id="UP000036987">
    <property type="component" value="Unassembled WGS sequence"/>
</dbReference>
<feature type="transmembrane region" description="Helical" evidence="14">
    <location>
        <begin position="316"/>
        <end position="335"/>
    </location>
</feature>
<evidence type="ECO:0000256" key="13">
    <source>
        <dbReference type="PROSITE-ProRule" id="PRU00023"/>
    </source>
</evidence>
<dbReference type="STRING" id="29655.A0A0K9NN50"/>
<feature type="repeat" description="ANK" evidence="13">
    <location>
        <begin position="169"/>
        <end position="201"/>
    </location>
</feature>
<keyword evidence="14" id="KW-0012">Acyltransferase</keyword>
<dbReference type="PANTHER" id="PTHR24161">
    <property type="entry name" value="ANK_REP_REGION DOMAIN-CONTAINING PROTEIN-RELATED"/>
    <property type="match status" value="1"/>
</dbReference>
<evidence type="ECO:0000256" key="12">
    <source>
        <dbReference type="ARBA" id="ARBA00048048"/>
    </source>
</evidence>
<evidence type="ECO:0000256" key="4">
    <source>
        <dbReference type="ARBA" id="ARBA00022679"/>
    </source>
</evidence>
<feature type="transmembrane region" description="Helical" evidence="14">
    <location>
        <begin position="422"/>
        <end position="445"/>
    </location>
</feature>
<dbReference type="InterPro" id="IPR002110">
    <property type="entry name" value="Ankyrin_rpt"/>
</dbReference>
<dbReference type="EMBL" id="LFYR01002072">
    <property type="protein sequence ID" value="KMZ57420.1"/>
    <property type="molecule type" value="Genomic_DNA"/>
</dbReference>
<dbReference type="Pfam" id="PF01529">
    <property type="entry name" value="DHHC"/>
    <property type="match status" value="1"/>
</dbReference>
<dbReference type="SUPFAM" id="SSF48403">
    <property type="entry name" value="Ankyrin repeat"/>
    <property type="match status" value="1"/>
</dbReference>
<reference evidence="18" key="1">
    <citation type="journal article" date="2016" name="Nature">
        <title>The genome of the seagrass Zostera marina reveals angiosperm adaptation to the sea.</title>
        <authorList>
            <person name="Olsen J.L."/>
            <person name="Rouze P."/>
            <person name="Verhelst B."/>
            <person name="Lin Y.-C."/>
            <person name="Bayer T."/>
            <person name="Collen J."/>
            <person name="Dattolo E."/>
            <person name="De Paoli E."/>
            <person name="Dittami S."/>
            <person name="Maumus F."/>
            <person name="Michel G."/>
            <person name="Kersting A."/>
            <person name="Lauritano C."/>
            <person name="Lohaus R."/>
            <person name="Toepel M."/>
            <person name="Tonon T."/>
            <person name="Vanneste K."/>
            <person name="Amirebrahimi M."/>
            <person name="Brakel J."/>
            <person name="Bostroem C."/>
            <person name="Chovatia M."/>
            <person name="Grimwood J."/>
            <person name="Jenkins J.W."/>
            <person name="Jueterbock A."/>
            <person name="Mraz A."/>
            <person name="Stam W.T."/>
            <person name="Tice H."/>
            <person name="Bornberg-Bauer E."/>
            <person name="Green P.J."/>
            <person name="Pearson G.A."/>
            <person name="Procaccini G."/>
            <person name="Duarte C.M."/>
            <person name="Schmutz J."/>
            <person name="Reusch T.B.H."/>
            <person name="Van de Peer Y."/>
        </authorList>
    </citation>
    <scope>NUCLEOTIDE SEQUENCE [LARGE SCALE GENOMIC DNA]</scope>
    <source>
        <strain evidence="18">cv. Finnish</strain>
    </source>
</reference>
<keyword evidence="4 14" id="KW-0808">Transferase</keyword>
<evidence type="ECO:0000256" key="10">
    <source>
        <dbReference type="ARBA" id="ARBA00023136"/>
    </source>
</evidence>
<comment type="subcellular location">
    <subcellularLocation>
        <location evidence="1">Endomembrane system</location>
        <topology evidence="1">Multi-pass membrane protein</topology>
    </subcellularLocation>
    <subcellularLocation>
        <location evidence="2">Golgi apparatus membrane</location>
    </subcellularLocation>
</comment>